<dbReference type="PANTHER" id="PTHR48420">
    <property type="entry name" value="NON-HAEM DIOXYGENASE N-TERMINAL DOMAIN-CONTAINING PROTEIN"/>
    <property type="match status" value="1"/>
</dbReference>
<evidence type="ECO:0000313" key="1">
    <source>
        <dbReference type="EMBL" id="SVB25285.1"/>
    </source>
</evidence>
<accession>A0A382CGT5</accession>
<name>A0A382CGT5_9ZZZZ</name>
<dbReference type="InterPro" id="IPR027443">
    <property type="entry name" value="IPNS-like_sf"/>
</dbReference>
<protein>
    <submittedName>
        <fullName evidence="1">Uncharacterized protein</fullName>
    </submittedName>
</protein>
<gene>
    <name evidence="1" type="ORF">METZ01_LOCUS178139</name>
</gene>
<sequence length="354" mass="40333">MTNKIVSVSYSDLLSDKDLTNTIKQAYGQNGLGIILITDYPNLGDKKNKLLTLSQIFANLPEKTKEKYVHAESNFSFGWSHGKEKMKGGVPDIAKGSYYANPIYDSITDDDKLKKEYPGTYGNNIWPKDILPEFEFAFKELGQIQLNIGLSVCNHLDKYLQKISDNIHKENTFYNMIKKSKTYKGRLLHYFPREKKYNCQQDGLCGWHLDHGSITVLPSPLFLDLNGNKIKKPDECGLYIKSRNGNVVKVDIPENCFGVQLGEMFQLLSGGHLRATPHCVRSCINSKITREQFAMFLDCFPDQPLILPDFSLPYKNVVNTPFLPEGVPTLESRLKDVKVYRDFVNNTINAYYNS</sequence>
<dbReference type="Gene3D" id="2.60.120.330">
    <property type="entry name" value="B-lactam Antibiotic, Isopenicillin N Synthase, Chain"/>
    <property type="match status" value="1"/>
</dbReference>
<proteinExistence type="predicted"/>
<reference evidence="1" key="1">
    <citation type="submission" date="2018-05" db="EMBL/GenBank/DDBJ databases">
        <authorList>
            <person name="Lanie J.A."/>
            <person name="Ng W.-L."/>
            <person name="Kazmierczak K.M."/>
            <person name="Andrzejewski T.M."/>
            <person name="Davidsen T.M."/>
            <person name="Wayne K.J."/>
            <person name="Tettelin H."/>
            <person name="Glass J.I."/>
            <person name="Rusch D."/>
            <person name="Podicherti R."/>
            <person name="Tsui H.-C.T."/>
            <person name="Winkler M.E."/>
        </authorList>
    </citation>
    <scope>NUCLEOTIDE SEQUENCE</scope>
</reference>
<dbReference type="SUPFAM" id="SSF51197">
    <property type="entry name" value="Clavaminate synthase-like"/>
    <property type="match status" value="1"/>
</dbReference>
<dbReference type="AlphaFoldDB" id="A0A382CGT5"/>
<dbReference type="PANTHER" id="PTHR48420:SF1">
    <property type="entry name" value="NON-HAEM DIOXYGENASE N-TERMINAL DOMAIN-CONTAINING PROTEIN"/>
    <property type="match status" value="1"/>
</dbReference>
<dbReference type="EMBL" id="UINC01034443">
    <property type="protein sequence ID" value="SVB25285.1"/>
    <property type="molecule type" value="Genomic_DNA"/>
</dbReference>
<organism evidence="1">
    <name type="scientific">marine metagenome</name>
    <dbReference type="NCBI Taxonomy" id="408172"/>
    <lineage>
        <taxon>unclassified sequences</taxon>
        <taxon>metagenomes</taxon>
        <taxon>ecological metagenomes</taxon>
    </lineage>
</organism>